<evidence type="ECO:0000313" key="2">
    <source>
        <dbReference type="Proteomes" id="UP000192247"/>
    </source>
</evidence>
<protein>
    <submittedName>
        <fullName evidence="1">Uncharacterized protein</fullName>
    </submittedName>
</protein>
<dbReference type="InParanoid" id="A0A1V9XSS0"/>
<keyword evidence="2" id="KW-1185">Reference proteome</keyword>
<gene>
    <name evidence="1" type="ORF">BIW11_03065</name>
</gene>
<dbReference type="Proteomes" id="UP000192247">
    <property type="component" value="Unassembled WGS sequence"/>
</dbReference>
<dbReference type="AlphaFoldDB" id="A0A1V9XSS0"/>
<organism evidence="1 2">
    <name type="scientific">Tropilaelaps mercedesae</name>
    <dbReference type="NCBI Taxonomy" id="418985"/>
    <lineage>
        <taxon>Eukaryota</taxon>
        <taxon>Metazoa</taxon>
        <taxon>Ecdysozoa</taxon>
        <taxon>Arthropoda</taxon>
        <taxon>Chelicerata</taxon>
        <taxon>Arachnida</taxon>
        <taxon>Acari</taxon>
        <taxon>Parasitiformes</taxon>
        <taxon>Mesostigmata</taxon>
        <taxon>Gamasina</taxon>
        <taxon>Dermanyssoidea</taxon>
        <taxon>Laelapidae</taxon>
        <taxon>Tropilaelaps</taxon>
    </lineage>
</organism>
<evidence type="ECO:0000313" key="1">
    <source>
        <dbReference type="EMBL" id="OQR76483.1"/>
    </source>
</evidence>
<proteinExistence type="predicted"/>
<sequence>MCGEGCCFQWSYLDFRALYGMDENGSKQDGAGHVQCVERGEGDNNESIIRACGVYHFDRKIAPG</sequence>
<accession>A0A1V9XSS0</accession>
<comment type="caution">
    <text evidence="1">The sequence shown here is derived from an EMBL/GenBank/DDBJ whole genome shotgun (WGS) entry which is preliminary data.</text>
</comment>
<name>A0A1V9XSS0_9ACAR</name>
<reference evidence="1 2" key="1">
    <citation type="journal article" date="2017" name="Gigascience">
        <title>Draft genome of the honey bee ectoparasitic mite, Tropilaelaps mercedesae, is shaped by the parasitic life history.</title>
        <authorList>
            <person name="Dong X."/>
            <person name="Armstrong S.D."/>
            <person name="Xia D."/>
            <person name="Makepeace B.L."/>
            <person name="Darby A.C."/>
            <person name="Kadowaki T."/>
        </authorList>
    </citation>
    <scope>NUCLEOTIDE SEQUENCE [LARGE SCALE GENOMIC DNA]</scope>
    <source>
        <strain evidence="1">Wuxi-XJTLU</strain>
    </source>
</reference>
<dbReference type="EMBL" id="MNPL01004781">
    <property type="protein sequence ID" value="OQR76483.1"/>
    <property type="molecule type" value="Genomic_DNA"/>
</dbReference>